<dbReference type="EMBL" id="KB445807">
    <property type="protein sequence ID" value="EMD33183.1"/>
    <property type="molecule type" value="Genomic_DNA"/>
</dbReference>
<accession>M2Q8J6</accession>
<dbReference type="OrthoDB" id="3261594at2759"/>
<dbReference type="AlphaFoldDB" id="M2Q8J6"/>
<dbReference type="Proteomes" id="UP000016930">
    <property type="component" value="Unassembled WGS sequence"/>
</dbReference>
<organism evidence="1 2">
    <name type="scientific">Ceriporiopsis subvermispora (strain B)</name>
    <name type="common">White-rot fungus</name>
    <name type="synonym">Gelatoporia subvermispora</name>
    <dbReference type="NCBI Taxonomy" id="914234"/>
    <lineage>
        <taxon>Eukaryota</taxon>
        <taxon>Fungi</taxon>
        <taxon>Dikarya</taxon>
        <taxon>Basidiomycota</taxon>
        <taxon>Agaricomycotina</taxon>
        <taxon>Agaricomycetes</taxon>
        <taxon>Polyporales</taxon>
        <taxon>Gelatoporiaceae</taxon>
        <taxon>Gelatoporia</taxon>
    </lineage>
</organism>
<reference evidence="1 2" key="1">
    <citation type="journal article" date="2012" name="Proc. Natl. Acad. Sci. U.S.A.">
        <title>Comparative genomics of Ceriporiopsis subvermispora and Phanerochaete chrysosporium provide insight into selective ligninolysis.</title>
        <authorList>
            <person name="Fernandez-Fueyo E."/>
            <person name="Ruiz-Duenas F.J."/>
            <person name="Ferreira P."/>
            <person name="Floudas D."/>
            <person name="Hibbett D.S."/>
            <person name="Canessa P."/>
            <person name="Larrondo L.F."/>
            <person name="James T.Y."/>
            <person name="Seelenfreund D."/>
            <person name="Lobos S."/>
            <person name="Polanco R."/>
            <person name="Tello M."/>
            <person name="Honda Y."/>
            <person name="Watanabe T."/>
            <person name="Watanabe T."/>
            <person name="Ryu J.S."/>
            <person name="Kubicek C.P."/>
            <person name="Schmoll M."/>
            <person name="Gaskell J."/>
            <person name="Hammel K.E."/>
            <person name="St John F.J."/>
            <person name="Vanden Wymelenberg A."/>
            <person name="Sabat G."/>
            <person name="Splinter BonDurant S."/>
            <person name="Syed K."/>
            <person name="Yadav J.S."/>
            <person name="Doddapaneni H."/>
            <person name="Subramanian V."/>
            <person name="Lavin J.L."/>
            <person name="Oguiza J.A."/>
            <person name="Perez G."/>
            <person name="Pisabarro A.G."/>
            <person name="Ramirez L."/>
            <person name="Santoyo F."/>
            <person name="Master E."/>
            <person name="Coutinho P.M."/>
            <person name="Henrissat B."/>
            <person name="Lombard V."/>
            <person name="Magnuson J.K."/>
            <person name="Kuees U."/>
            <person name="Hori C."/>
            <person name="Igarashi K."/>
            <person name="Samejima M."/>
            <person name="Held B.W."/>
            <person name="Barry K.W."/>
            <person name="LaButti K.M."/>
            <person name="Lapidus A."/>
            <person name="Lindquist E.A."/>
            <person name="Lucas S.M."/>
            <person name="Riley R."/>
            <person name="Salamov A.A."/>
            <person name="Hoffmeister D."/>
            <person name="Schwenk D."/>
            <person name="Hadar Y."/>
            <person name="Yarden O."/>
            <person name="de Vries R.P."/>
            <person name="Wiebenga A."/>
            <person name="Stenlid J."/>
            <person name="Eastwood D."/>
            <person name="Grigoriev I.V."/>
            <person name="Berka R.M."/>
            <person name="Blanchette R.A."/>
            <person name="Kersten P."/>
            <person name="Martinez A.T."/>
            <person name="Vicuna R."/>
            <person name="Cullen D."/>
        </authorList>
    </citation>
    <scope>NUCLEOTIDE SEQUENCE [LARGE SCALE GENOMIC DNA]</scope>
    <source>
        <strain evidence="1 2">B</strain>
    </source>
</reference>
<keyword evidence="2" id="KW-1185">Reference proteome</keyword>
<dbReference type="HOGENOM" id="CLU_202222_0_0_1"/>
<name>M2Q8J6_CERS8</name>
<feature type="non-terminal residue" evidence="1">
    <location>
        <position position="69"/>
    </location>
</feature>
<protein>
    <submittedName>
        <fullName evidence="1">Uncharacterized protein</fullName>
    </submittedName>
</protein>
<sequence>MQHRATRTQEILDEISHHDGQIQTYDDVYHGQQYLDAVQDGRLTEDDILLGYSLDGAQLYRNKTSDCWI</sequence>
<dbReference type="STRING" id="914234.M2Q8J6"/>
<gene>
    <name evidence="1" type="ORF">CERSUDRAFT_37867</name>
</gene>
<proteinExistence type="predicted"/>
<evidence type="ECO:0000313" key="2">
    <source>
        <dbReference type="Proteomes" id="UP000016930"/>
    </source>
</evidence>
<evidence type="ECO:0000313" key="1">
    <source>
        <dbReference type="EMBL" id="EMD33183.1"/>
    </source>
</evidence>